<dbReference type="Gene3D" id="2.60.120.1060">
    <property type="entry name" value="NPCBM/NEW2 domain"/>
    <property type="match status" value="2"/>
</dbReference>
<keyword evidence="3 4" id="KW-0408">Iron</keyword>
<dbReference type="eggNOG" id="COG2133">
    <property type="taxonomic scope" value="Bacteria"/>
</dbReference>
<evidence type="ECO:0000256" key="3">
    <source>
        <dbReference type="ARBA" id="ARBA00023004"/>
    </source>
</evidence>
<dbReference type="NCBIfam" id="TIGR02603">
    <property type="entry name" value="CxxCH_TIGR02603"/>
    <property type="match status" value="1"/>
</dbReference>
<evidence type="ECO:0000256" key="6">
    <source>
        <dbReference type="SAM" id="SignalP"/>
    </source>
</evidence>
<accession>F0SLS5</accession>
<evidence type="ECO:0000256" key="1">
    <source>
        <dbReference type="ARBA" id="ARBA00022617"/>
    </source>
</evidence>
<dbReference type="InterPro" id="IPR009056">
    <property type="entry name" value="Cyt_c-like_dom"/>
</dbReference>
<keyword evidence="1 4" id="KW-0349">Heme</keyword>
<feature type="signal peptide" evidence="6">
    <location>
        <begin position="1"/>
        <end position="31"/>
    </location>
</feature>
<dbReference type="SUPFAM" id="SSF52317">
    <property type="entry name" value="Class I glutamine amidotransferase-like"/>
    <property type="match status" value="1"/>
</dbReference>
<dbReference type="InterPro" id="IPR008979">
    <property type="entry name" value="Galactose-bd-like_sf"/>
</dbReference>
<dbReference type="KEGG" id="pbs:Plabr_1201"/>
<keyword evidence="2 4" id="KW-0479">Metal-binding</keyword>
<protein>
    <submittedName>
        <fullName evidence="8">Membrane-bound dehydrogenase domain protein</fullName>
    </submittedName>
</protein>
<dbReference type="eggNOG" id="COG1413">
    <property type="taxonomic scope" value="Bacteria"/>
</dbReference>
<dbReference type="Pfam" id="PF08305">
    <property type="entry name" value="NPCBM"/>
    <property type="match status" value="2"/>
</dbReference>
<dbReference type="Gene3D" id="2.60.120.560">
    <property type="entry name" value="Exo-inulinase, domain 1"/>
    <property type="match status" value="1"/>
</dbReference>
<name>F0SLS5_RUBBR</name>
<dbReference type="PROSITE" id="PS51007">
    <property type="entry name" value="CYTC"/>
    <property type="match status" value="1"/>
</dbReference>
<feature type="chain" id="PRO_5003257120" evidence="6">
    <location>
        <begin position="32"/>
        <end position="1704"/>
    </location>
</feature>
<dbReference type="Gene3D" id="1.10.760.10">
    <property type="entry name" value="Cytochrome c-like domain"/>
    <property type="match status" value="1"/>
</dbReference>
<dbReference type="InterPro" id="IPR029062">
    <property type="entry name" value="Class_I_gatase-like"/>
</dbReference>
<dbReference type="PANTHER" id="PTHR33546:SF1">
    <property type="entry name" value="LARGE, MULTIFUNCTIONAL SECRETED PROTEIN"/>
    <property type="match status" value="1"/>
</dbReference>
<feature type="region of interest" description="Disordered" evidence="5">
    <location>
        <begin position="492"/>
        <end position="556"/>
    </location>
</feature>
<dbReference type="GO" id="GO:0016787">
    <property type="term" value="F:hydrolase activity"/>
    <property type="evidence" value="ECO:0007669"/>
    <property type="project" value="InterPro"/>
</dbReference>
<evidence type="ECO:0000256" key="2">
    <source>
        <dbReference type="ARBA" id="ARBA00022723"/>
    </source>
</evidence>
<proteinExistence type="predicted"/>
<dbReference type="SUPFAM" id="SSF49785">
    <property type="entry name" value="Galactose-binding domain-like"/>
    <property type="match status" value="2"/>
</dbReference>
<dbReference type="NCBIfam" id="TIGR02604">
    <property type="entry name" value="Piru_Ver_Nterm"/>
    <property type="match status" value="1"/>
</dbReference>
<dbReference type="Gene3D" id="1.25.10.10">
    <property type="entry name" value="Leucine-rich Repeat Variant"/>
    <property type="match status" value="1"/>
</dbReference>
<dbReference type="InterPro" id="IPR013222">
    <property type="entry name" value="Glyco_hyd_98_carb-bd"/>
</dbReference>
<evidence type="ECO:0000313" key="8">
    <source>
        <dbReference type="EMBL" id="ADY58816.1"/>
    </source>
</evidence>
<evidence type="ECO:0000259" key="7">
    <source>
        <dbReference type="PROSITE" id="PS51007"/>
    </source>
</evidence>
<organism evidence="8 9">
    <name type="scientific">Rubinisphaera brasiliensis (strain ATCC 49424 / DSM 5305 / JCM 21570 / IAM 15109 / NBRC 103401 / IFAM 1448)</name>
    <name type="common">Planctomyces brasiliensis</name>
    <dbReference type="NCBI Taxonomy" id="756272"/>
    <lineage>
        <taxon>Bacteria</taxon>
        <taxon>Pseudomonadati</taxon>
        <taxon>Planctomycetota</taxon>
        <taxon>Planctomycetia</taxon>
        <taxon>Planctomycetales</taxon>
        <taxon>Planctomycetaceae</taxon>
        <taxon>Rubinisphaera</taxon>
    </lineage>
</organism>
<dbReference type="InterPro" id="IPR016024">
    <property type="entry name" value="ARM-type_fold"/>
</dbReference>
<gene>
    <name evidence="8" type="ordered locus">Plabr_1201</name>
</gene>
<dbReference type="InterPro" id="IPR013427">
    <property type="entry name" value="Haem-bd_dom_put"/>
</dbReference>
<dbReference type="GO" id="GO:0009055">
    <property type="term" value="F:electron transfer activity"/>
    <property type="evidence" value="ECO:0007669"/>
    <property type="project" value="InterPro"/>
</dbReference>
<keyword evidence="6" id="KW-0732">Signal</keyword>
<dbReference type="GO" id="GO:0046872">
    <property type="term" value="F:metal ion binding"/>
    <property type="evidence" value="ECO:0007669"/>
    <property type="project" value="UniProtKB-KW"/>
</dbReference>
<dbReference type="Pfam" id="PF06283">
    <property type="entry name" value="ThuA"/>
    <property type="match status" value="1"/>
</dbReference>
<dbReference type="eggNOG" id="COG2010">
    <property type="taxonomic scope" value="Bacteria"/>
</dbReference>
<dbReference type="SUPFAM" id="SSF50952">
    <property type="entry name" value="Soluble quinoprotein glucose dehydrogenase"/>
    <property type="match status" value="1"/>
</dbReference>
<evidence type="ECO:0000313" key="9">
    <source>
        <dbReference type="Proteomes" id="UP000006860"/>
    </source>
</evidence>
<dbReference type="SMART" id="SM00776">
    <property type="entry name" value="NPCBM"/>
    <property type="match status" value="1"/>
</dbReference>
<dbReference type="EMBL" id="CP002546">
    <property type="protein sequence ID" value="ADY58816.1"/>
    <property type="molecule type" value="Genomic_DNA"/>
</dbReference>
<dbReference type="InterPro" id="IPR036909">
    <property type="entry name" value="Cyt_c-like_dom_sf"/>
</dbReference>
<dbReference type="GO" id="GO:0020037">
    <property type="term" value="F:heme binding"/>
    <property type="evidence" value="ECO:0007669"/>
    <property type="project" value="InterPro"/>
</dbReference>
<keyword evidence="9" id="KW-1185">Reference proteome</keyword>
<dbReference type="PANTHER" id="PTHR33546">
    <property type="entry name" value="LARGE, MULTIFUNCTIONAL SECRETED PROTEIN-RELATED"/>
    <property type="match status" value="1"/>
</dbReference>
<dbReference type="Pfam" id="PF06439">
    <property type="entry name" value="3keto-disac_hyd"/>
    <property type="match status" value="1"/>
</dbReference>
<reference evidence="9" key="1">
    <citation type="submission" date="2011-02" db="EMBL/GenBank/DDBJ databases">
        <title>The complete genome of Planctomyces brasiliensis DSM 5305.</title>
        <authorList>
            <person name="Lucas S."/>
            <person name="Copeland A."/>
            <person name="Lapidus A."/>
            <person name="Bruce D."/>
            <person name="Goodwin L."/>
            <person name="Pitluck S."/>
            <person name="Kyrpides N."/>
            <person name="Mavromatis K."/>
            <person name="Pagani I."/>
            <person name="Ivanova N."/>
            <person name="Ovchinnikova G."/>
            <person name="Lu M."/>
            <person name="Detter J.C."/>
            <person name="Han C."/>
            <person name="Land M."/>
            <person name="Hauser L."/>
            <person name="Markowitz V."/>
            <person name="Cheng J.-F."/>
            <person name="Hugenholtz P."/>
            <person name="Woyke T."/>
            <person name="Wu D."/>
            <person name="Tindall B."/>
            <person name="Pomrenke H.G."/>
            <person name="Brambilla E."/>
            <person name="Klenk H.-P."/>
            <person name="Eisen J.A."/>
        </authorList>
    </citation>
    <scope>NUCLEOTIDE SEQUENCE [LARGE SCALE GENOMIC DNA]</scope>
    <source>
        <strain evidence="9">ATCC 49424 / DSM 5305 / JCM 21570 / NBRC 103401 / IFAM 1448</strain>
    </source>
</reference>
<dbReference type="OrthoDB" id="232040at2"/>
<dbReference type="Gene3D" id="2.120.10.30">
    <property type="entry name" value="TolB, C-terminal domain"/>
    <property type="match status" value="1"/>
</dbReference>
<dbReference type="InterPro" id="IPR029010">
    <property type="entry name" value="ThuA-like"/>
</dbReference>
<dbReference type="InterPro" id="IPR011042">
    <property type="entry name" value="6-blade_b-propeller_TolB-like"/>
</dbReference>
<dbReference type="SUPFAM" id="SSF46626">
    <property type="entry name" value="Cytochrome c"/>
    <property type="match status" value="1"/>
</dbReference>
<dbReference type="InterPro" id="IPR013428">
    <property type="entry name" value="Membrane-bound_put_N"/>
</dbReference>
<feature type="domain" description="Cytochrome c" evidence="7">
    <location>
        <begin position="1564"/>
        <end position="1700"/>
    </location>
</feature>
<dbReference type="InterPro" id="IPR011989">
    <property type="entry name" value="ARM-like"/>
</dbReference>
<dbReference type="Proteomes" id="UP000006860">
    <property type="component" value="Chromosome"/>
</dbReference>
<sequence>MSSPAFFRRPRLLAGLLATAVVCSFSLTAQAIEPVGFKPIFNGKDLSGWEGDVSYWSVKDGVIIGQSTEENPCTKNTFLQWTDGKLDDFELKLEFRLSGTEQANSGIQFRSQVEPDGHVVGYQADMDRSGKWLGGLYDERGRGSLAVRGQESVINGPKEMEKSSKWDGDKLAEKINLDGWNEYHIIARGNQLTLKINGETMCTVTDEDEANRDLDGVLALQLHSGPPMTIEFRNIQLKRLPLEGRKKVVFVAGSKSHGYFSHEHNAGCLLLAEKLNQTDLPVQTAVYLNGWPTDVTAFDNADTVVCYCDGGGRHILNPHLQEFDQVMARGTGLVCLHYAVETVPGAEGDHFLKWLGGFFEPNWSVNPHWTADFKSLPKHPITRGVKPFSINDEWYYHMRFVDGMEGVTPILSAMPPRETLSRKDGPHSNNPHVREAVLVRKEEQHVGWAYERDNNGRAFGFTGGHWHVNWQHDQFRKVVLNAIAWTAHAEVPENGLQSPTPTEEEMKSNQDYPQPNNWKFAPPKTEVKQSATEKPAAQPVAKKKKSEPLYRSPVVTGKTPGHAVDINVPIKGVEQLYLVVSDAGNGYSCDWADWAEPTLVGPNGNQSLTELPWTAAHSQYGSVQKNKNCRGQTLKIGGHEFPVGLGTHANSVIVYQLPKDHQFERFQALGGLDEGGVLQPGGGATSVQFLVYDQAPPEEITLAAKGGNVSKSTGHNLDSALNQLDVADGLEVQLFAGEPQMLNPTNIDIDHRGRVWVCEVVNYRQFRNKDSAERTEGDRILILSDDNGDGEADTVKTFYQGRDIDSAHGILVLGDRVLVSAGDSVFWLIDENGDDKADRKETLFTGISGTQHDHGIHAAVFGPDGKLYLNFGNAGGQIKDKHGNPITDKQGNVVDSSRKPYQDGMVFRCNLDGSEFETLGWNFRNNWEVCVDSFGTLWQSDNDDDGNRGVRINFVMEFGNYGYRDELTGAGWRDPRSGMHAEIPLRHWHQNDPGSIPNLLQTGAGSPTGICVYEGDLLPEVFRNEMIHCDAGPNIVRAYPVETDGAGYTAEIVDVLHGARDNWFRPSDVCVAPDGSLFVADWYDPGVGGHRMADVERGRIFRLAPKTGNYNVAPLDLSTPKLAVAALQSPNMATRYLAWKALQEFGPKSEPMLAKLFKEGEPRQQARALWALGKLPIDANRKVNYLEEALLDSNPDIRITAIRLARQLIGEIELADVQDVLNLSDESPTVRRELLIGLRDLEIPGEEEYWAELALQYTGDDRWYLEALGIAAHGNWDACLNAWLNRVGTHWNTPAGRDIIWRSRATKTPHFLAQIVLSPETPAEELPRYFRALDFNKPYDQLQLARLAFQNGLEEASRADVVSSEALDRLGDLNLDEHPEYAEALAGLLTSKQNTGTFVALVKRFQLADRYPELIDMAINNSEDQFGVDALRALLEVKQQGLIRAELLKRKPEEAIKLATVIGLSEENAALGPLFGVITDSSANLDVRRAAVRAAGRTRPGLVRLAELAKEEKIDSSLVPTVAPVLHSAVYRDIKDTAQKLYPLPPAKDAEPIPPLSELAKKKGDEKKGRLVFHTHGTCSKCHQVNGLGKEVGPDLSEIGKKLSRQAMYESILYPSAGISHNYEAYTVITADGNILNGLMVSESEDELSIKNAEGIVKTISRDDVDDLVKQKISLMPADLQKVMTTQELIDVVEYMTTLQEKKK</sequence>
<dbReference type="InterPro" id="IPR011041">
    <property type="entry name" value="Quinoprot_gluc/sorb_DH_b-prop"/>
</dbReference>
<evidence type="ECO:0000256" key="5">
    <source>
        <dbReference type="SAM" id="MobiDB-lite"/>
    </source>
</evidence>
<dbReference type="RefSeq" id="WP_013627549.1">
    <property type="nucleotide sequence ID" value="NC_015174.1"/>
</dbReference>
<dbReference type="STRING" id="756272.Plabr_1201"/>
<dbReference type="SUPFAM" id="SSF48371">
    <property type="entry name" value="ARM repeat"/>
    <property type="match status" value="1"/>
</dbReference>
<dbReference type="InterPro" id="IPR055557">
    <property type="entry name" value="DUF7133"/>
</dbReference>
<dbReference type="InterPro" id="IPR010496">
    <property type="entry name" value="AL/BT2_dom"/>
</dbReference>
<dbReference type="Pfam" id="PF13646">
    <property type="entry name" value="HEAT_2"/>
    <property type="match status" value="1"/>
</dbReference>
<evidence type="ECO:0000256" key="4">
    <source>
        <dbReference type="PROSITE-ProRule" id="PRU00433"/>
    </source>
</evidence>
<dbReference type="InterPro" id="IPR038637">
    <property type="entry name" value="NPCBM_sf"/>
</dbReference>
<dbReference type="Pfam" id="PF23500">
    <property type="entry name" value="DUF7133"/>
    <property type="match status" value="1"/>
</dbReference>
<dbReference type="Gene3D" id="3.40.50.880">
    <property type="match status" value="1"/>
</dbReference>
<dbReference type="HOGENOM" id="CLU_002927_0_0_0"/>
<dbReference type="eggNOG" id="COG3828">
    <property type="taxonomic scope" value="Bacteria"/>
</dbReference>